<dbReference type="AlphaFoldDB" id="S3CY87"/>
<feature type="region of interest" description="Disordered" evidence="1">
    <location>
        <begin position="279"/>
        <end position="337"/>
    </location>
</feature>
<dbReference type="GeneID" id="19460137"/>
<evidence type="ECO:0000259" key="2">
    <source>
        <dbReference type="Pfam" id="PF20150"/>
    </source>
</evidence>
<evidence type="ECO:0000256" key="1">
    <source>
        <dbReference type="SAM" id="MobiDB-lite"/>
    </source>
</evidence>
<dbReference type="RefSeq" id="XP_008084028.1">
    <property type="nucleotide sequence ID" value="XM_008085837.1"/>
</dbReference>
<feature type="domain" description="2EXR" evidence="2">
    <location>
        <begin position="27"/>
        <end position="103"/>
    </location>
</feature>
<dbReference type="KEGG" id="glz:GLAREA_01079"/>
<reference evidence="3 4" key="1">
    <citation type="journal article" date="2013" name="BMC Genomics">
        <title>Genomics-driven discovery of the pneumocandin biosynthetic gene cluster in the fungus Glarea lozoyensis.</title>
        <authorList>
            <person name="Chen L."/>
            <person name="Yue Q."/>
            <person name="Zhang X."/>
            <person name="Xiang M."/>
            <person name="Wang C."/>
            <person name="Li S."/>
            <person name="Che Y."/>
            <person name="Ortiz-Lopez F.J."/>
            <person name="Bills G.F."/>
            <person name="Liu X."/>
            <person name="An Z."/>
        </authorList>
    </citation>
    <scope>NUCLEOTIDE SEQUENCE [LARGE SCALE GENOMIC DNA]</scope>
    <source>
        <strain evidence="4">ATCC 20868 / MF5171</strain>
    </source>
</reference>
<dbReference type="PANTHER" id="PTHR35910:SF6">
    <property type="entry name" value="2EXR DOMAIN-CONTAINING PROTEIN"/>
    <property type="match status" value="1"/>
</dbReference>
<accession>S3CY87</accession>
<dbReference type="OrthoDB" id="3473305at2759"/>
<protein>
    <recommendedName>
        <fullName evidence="2">2EXR domain-containing protein</fullName>
    </recommendedName>
</protein>
<dbReference type="InterPro" id="IPR045518">
    <property type="entry name" value="2EXR"/>
</dbReference>
<sequence>MASGSRNDDEVAPPKSIDLDVEPHLSFTMFQQLPVEIRLRIWESAITPRIIKCKHSHDRNLFTGPSHPVALLHSREAAFLYGEYDLVSTSPSMVYFSLKYDYLWFDAGWTSFEPPRYRIANRPPPTSHDFTESLPSPSLKLRNIMIHPNWSDKRMKPTVQFANFTKLQRVLVAADERSIGIQSQVMLDTIYDLKMYYTIAKQKLPETKTPKIAVGCLGWTGSEGKRLYHTNEDNRQLVGIFDTYAEMKDHQQSLRELEWKFTRDRFSTPKPSIIAKLQKARELSERNNPTGIGHGEPSSPNNDNLNVQVDIPPNEPPTYTDAVSGDADAGGRILEST</sequence>
<dbReference type="Proteomes" id="UP000016922">
    <property type="component" value="Unassembled WGS sequence"/>
</dbReference>
<dbReference type="EMBL" id="KE145367">
    <property type="protein sequence ID" value="EPE29919.1"/>
    <property type="molecule type" value="Genomic_DNA"/>
</dbReference>
<proteinExistence type="predicted"/>
<keyword evidence="4" id="KW-1185">Reference proteome</keyword>
<dbReference type="PANTHER" id="PTHR35910">
    <property type="entry name" value="2EXR DOMAIN-CONTAINING PROTEIN"/>
    <property type="match status" value="1"/>
</dbReference>
<evidence type="ECO:0000313" key="4">
    <source>
        <dbReference type="Proteomes" id="UP000016922"/>
    </source>
</evidence>
<dbReference type="HOGENOM" id="CLU_823989_0_0_1"/>
<organism evidence="3 4">
    <name type="scientific">Glarea lozoyensis (strain ATCC 20868 / MF5171)</name>
    <dbReference type="NCBI Taxonomy" id="1116229"/>
    <lineage>
        <taxon>Eukaryota</taxon>
        <taxon>Fungi</taxon>
        <taxon>Dikarya</taxon>
        <taxon>Ascomycota</taxon>
        <taxon>Pezizomycotina</taxon>
        <taxon>Leotiomycetes</taxon>
        <taxon>Helotiales</taxon>
        <taxon>Helotiaceae</taxon>
        <taxon>Glarea</taxon>
    </lineage>
</organism>
<feature type="compositionally biased region" description="Polar residues" evidence="1">
    <location>
        <begin position="298"/>
        <end position="307"/>
    </location>
</feature>
<dbReference type="Pfam" id="PF20150">
    <property type="entry name" value="2EXR"/>
    <property type="match status" value="1"/>
</dbReference>
<gene>
    <name evidence="3" type="ORF">GLAREA_01079</name>
</gene>
<name>S3CY87_GLAL2</name>
<evidence type="ECO:0000313" key="3">
    <source>
        <dbReference type="EMBL" id="EPE29919.1"/>
    </source>
</evidence>